<reference evidence="2" key="1">
    <citation type="journal article" date="2017" name="Cell">
        <title>Insights into land plant evolution garnered from the Marchantia polymorpha genome.</title>
        <authorList>
            <person name="Bowman J.L."/>
            <person name="Kohchi T."/>
            <person name="Yamato K.T."/>
            <person name="Jenkins J."/>
            <person name="Shu S."/>
            <person name="Ishizaki K."/>
            <person name="Yamaoka S."/>
            <person name="Nishihama R."/>
            <person name="Nakamura Y."/>
            <person name="Berger F."/>
            <person name="Adam C."/>
            <person name="Aki S.S."/>
            <person name="Althoff F."/>
            <person name="Araki T."/>
            <person name="Arteaga-Vazquez M.A."/>
            <person name="Balasubrmanian S."/>
            <person name="Barry K."/>
            <person name="Bauer D."/>
            <person name="Boehm C.R."/>
            <person name="Briginshaw L."/>
            <person name="Caballero-Perez J."/>
            <person name="Catarino B."/>
            <person name="Chen F."/>
            <person name="Chiyoda S."/>
            <person name="Chovatia M."/>
            <person name="Davies K.M."/>
            <person name="Delmans M."/>
            <person name="Demura T."/>
            <person name="Dierschke T."/>
            <person name="Dolan L."/>
            <person name="Dorantes-Acosta A.E."/>
            <person name="Eklund D.M."/>
            <person name="Florent S.N."/>
            <person name="Flores-Sandoval E."/>
            <person name="Fujiyama A."/>
            <person name="Fukuzawa H."/>
            <person name="Galik B."/>
            <person name="Grimanelli D."/>
            <person name="Grimwood J."/>
            <person name="Grossniklaus U."/>
            <person name="Hamada T."/>
            <person name="Haseloff J."/>
            <person name="Hetherington A.J."/>
            <person name="Higo A."/>
            <person name="Hirakawa Y."/>
            <person name="Hundley H.N."/>
            <person name="Ikeda Y."/>
            <person name="Inoue K."/>
            <person name="Inoue S.I."/>
            <person name="Ishida S."/>
            <person name="Jia Q."/>
            <person name="Kakita M."/>
            <person name="Kanazawa T."/>
            <person name="Kawai Y."/>
            <person name="Kawashima T."/>
            <person name="Kennedy M."/>
            <person name="Kinose K."/>
            <person name="Kinoshita T."/>
            <person name="Kohara Y."/>
            <person name="Koide E."/>
            <person name="Komatsu K."/>
            <person name="Kopischke S."/>
            <person name="Kubo M."/>
            <person name="Kyozuka J."/>
            <person name="Lagercrantz U."/>
            <person name="Lin S.S."/>
            <person name="Lindquist E."/>
            <person name="Lipzen A.M."/>
            <person name="Lu C.W."/>
            <person name="De Luna E."/>
            <person name="Martienssen R.A."/>
            <person name="Minamino N."/>
            <person name="Mizutani M."/>
            <person name="Mizutani M."/>
            <person name="Mochizuki N."/>
            <person name="Monte I."/>
            <person name="Mosher R."/>
            <person name="Nagasaki H."/>
            <person name="Nakagami H."/>
            <person name="Naramoto S."/>
            <person name="Nishitani K."/>
            <person name="Ohtani M."/>
            <person name="Okamoto T."/>
            <person name="Okumura M."/>
            <person name="Phillips J."/>
            <person name="Pollak B."/>
            <person name="Reinders A."/>
            <person name="Rovekamp M."/>
            <person name="Sano R."/>
            <person name="Sawa S."/>
            <person name="Schmid M.W."/>
            <person name="Shirakawa M."/>
            <person name="Solano R."/>
            <person name="Spunde A."/>
            <person name="Suetsugu N."/>
            <person name="Sugano S."/>
            <person name="Sugiyama A."/>
            <person name="Sun R."/>
            <person name="Suzuki Y."/>
            <person name="Takenaka M."/>
            <person name="Takezawa D."/>
            <person name="Tomogane H."/>
            <person name="Tsuzuki M."/>
            <person name="Ueda T."/>
            <person name="Umeda M."/>
            <person name="Ward J.M."/>
            <person name="Watanabe Y."/>
            <person name="Yazaki K."/>
            <person name="Yokoyama R."/>
            <person name="Yoshitake Y."/>
            <person name="Yotsui I."/>
            <person name="Zachgo S."/>
            <person name="Schmutz J."/>
        </authorList>
    </citation>
    <scope>NUCLEOTIDE SEQUENCE [LARGE SCALE GENOMIC DNA]</scope>
    <source>
        <strain evidence="2">Tak-1</strain>
    </source>
</reference>
<gene>
    <name evidence="1" type="ORF">MARPO_0004s0079</name>
</gene>
<dbReference type="InterPro" id="IPR044274">
    <property type="entry name" value="RFI2"/>
</dbReference>
<evidence type="ECO:0000313" key="1">
    <source>
        <dbReference type="EMBL" id="PTQ48792.1"/>
    </source>
</evidence>
<sequence>MIYKHADLNIINRQKVLLLAANDSGLDLNIPGYENVVKNVIQDFFHKNAQVPPWLDMLTTLKQKDARTSQEVETLTCSICMDVVFVHGGDRSITKLVYGHWFYFDCIASTFMAKETM</sequence>
<accession>A0A2R6XRT0</accession>
<dbReference type="AlphaFoldDB" id="A0A2R6XRT0"/>
<dbReference type="OrthoDB" id="8062037at2759"/>
<dbReference type="PANTHER" id="PTHR46798">
    <property type="entry name" value="OS09G0511500 PROTEIN"/>
    <property type="match status" value="1"/>
</dbReference>
<name>A0A2R6XRT0_MARPO</name>
<proteinExistence type="predicted"/>
<evidence type="ECO:0000313" key="2">
    <source>
        <dbReference type="Proteomes" id="UP000244005"/>
    </source>
</evidence>
<keyword evidence="2" id="KW-1185">Reference proteome</keyword>
<dbReference type="SUPFAM" id="SSF57850">
    <property type="entry name" value="RING/U-box"/>
    <property type="match status" value="1"/>
</dbReference>
<dbReference type="Proteomes" id="UP000244005">
    <property type="component" value="Unassembled WGS sequence"/>
</dbReference>
<dbReference type="GO" id="GO:0004842">
    <property type="term" value="F:ubiquitin-protein transferase activity"/>
    <property type="evidence" value="ECO:0007669"/>
    <property type="project" value="InterPro"/>
</dbReference>
<dbReference type="EMBL" id="KZ772676">
    <property type="protein sequence ID" value="PTQ48792.1"/>
    <property type="molecule type" value="Genomic_DNA"/>
</dbReference>
<dbReference type="PANTHER" id="PTHR46798:SF3">
    <property type="entry name" value="RING FINGER FAMILY PROTEIN"/>
    <property type="match status" value="1"/>
</dbReference>
<protein>
    <submittedName>
        <fullName evidence="1">Uncharacterized protein</fullName>
    </submittedName>
</protein>
<organism evidence="1 2">
    <name type="scientific">Marchantia polymorpha</name>
    <name type="common">Common liverwort</name>
    <name type="synonym">Marchantia aquatica</name>
    <dbReference type="NCBI Taxonomy" id="3197"/>
    <lineage>
        <taxon>Eukaryota</taxon>
        <taxon>Viridiplantae</taxon>
        <taxon>Streptophyta</taxon>
        <taxon>Embryophyta</taxon>
        <taxon>Marchantiophyta</taxon>
        <taxon>Marchantiopsida</taxon>
        <taxon>Marchantiidae</taxon>
        <taxon>Marchantiales</taxon>
        <taxon>Marchantiaceae</taxon>
        <taxon>Marchantia</taxon>
    </lineage>
</organism>